<keyword evidence="6 10" id="KW-0472">Membrane</keyword>
<dbReference type="AlphaFoldDB" id="A0A2S1WM28"/>
<protein>
    <submittedName>
        <fullName evidence="12">Putative dopamine receptor 1</fullName>
    </submittedName>
</protein>
<evidence type="ECO:0000256" key="2">
    <source>
        <dbReference type="ARBA" id="ARBA00022475"/>
    </source>
</evidence>
<dbReference type="InterPro" id="IPR017452">
    <property type="entry name" value="GPCR_Rhodpsn_7TM"/>
</dbReference>
<dbReference type="PRINTS" id="PR01102">
    <property type="entry name" value="5HT6RECEPTR"/>
</dbReference>
<dbReference type="InterPro" id="IPR000276">
    <property type="entry name" value="GPCR_Rhodpsn"/>
</dbReference>
<feature type="transmembrane region" description="Helical" evidence="10">
    <location>
        <begin position="290"/>
        <end position="308"/>
    </location>
</feature>
<evidence type="ECO:0000256" key="1">
    <source>
        <dbReference type="ARBA" id="ARBA00004651"/>
    </source>
</evidence>
<keyword evidence="4 10" id="KW-1133">Transmembrane helix</keyword>
<keyword evidence="8 9" id="KW-0807">Transducer</keyword>
<feature type="transmembrane region" description="Helical" evidence="10">
    <location>
        <begin position="75"/>
        <end position="96"/>
    </location>
</feature>
<comment type="similarity">
    <text evidence="9">Belongs to the G-protein coupled receptor 1 family.</text>
</comment>
<feature type="transmembrane region" description="Helical" evidence="10">
    <location>
        <begin position="154"/>
        <end position="175"/>
    </location>
</feature>
<evidence type="ECO:0000256" key="6">
    <source>
        <dbReference type="ARBA" id="ARBA00023136"/>
    </source>
</evidence>
<keyword evidence="7 9" id="KW-0675">Receptor</keyword>
<dbReference type="PROSITE" id="PS50262">
    <property type="entry name" value="G_PROTEIN_RECEP_F1_2"/>
    <property type="match status" value="1"/>
</dbReference>
<keyword evidence="3 9" id="KW-0812">Transmembrane</keyword>
<evidence type="ECO:0000256" key="10">
    <source>
        <dbReference type="SAM" id="Phobius"/>
    </source>
</evidence>
<organism evidence="12">
    <name type="scientific">Hirudo verbana</name>
    <dbReference type="NCBI Taxonomy" id="311461"/>
    <lineage>
        <taxon>Eukaryota</taxon>
        <taxon>Metazoa</taxon>
        <taxon>Spiralia</taxon>
        <taxon>Lophotrochozoa</taxon>
        <taxon>Annelida</taxon>
        <taxon>Clitellata</taxon>
        <taxon>Hirudinea</taxon>
        <taxon>Hirudinida</taxon>
        <taxon>Hirudiniformes</taxon>
        <taxon>Hirudinidae</taxon>
        <taxon>Hirudo</taxon>
    </lineage>
</organism>
<dbReference type="PROSITE" id="PS00237">
    <property type="entry name" value="G_PROTEIN_RECEP_F1_1"/>
    <property type="match status" value="1"/>
</dbReference>
<dbReference type="GO" id="GO:0071880">
    <property type="term" value="P:adenylate cyclase-activating adrenergic receptor signaling pathway"/>
    <property type="evidence" value="ECO:0007669"/>
    <property type="project" value="TreeGrafter"/>
</dbReference>
<name>A0A2S1WM28_9ANNE</name>
<dbReference type="PRINTS" id="PR00237">
    <property type="entry name" value="GPCRRHODOPSN"/>
</dbReference>
<proteinExistence type="evidence at transcript level"/>
<evidence type="ECO:0000256" key="5">
    <source>
        <dbReference type="ARBA" id="ARBA00023040"/>
    </source>
</evidence>
<dbReference type="SMART" id="SM01381">
    <property type="entry name" value="7TM_GPCR_Srsx"/>
    <property type="match status" value="1"/>
</dbReference>
<evidence type="ECO:0000256" key="7">
    <source>
        <dbReference type="ARBA" id="ARBA00023170"/>
    </source>
</evidence>
<comment type="subcellular location">
    <subcellularLocation>
        <location evidence="1">Cell membrane</location>
        <topology evidence="1">Multi-pass membrane protein</topology>
    </subcellularLocation>
</comment>
<dbReference type="CDD" id="cd15065">
    <property type="entry name" value="7tmA_Ap5-HTB1-like"/>
    <property type="match status" value="1"/>
</dbReference>
<evidence type="ECO:0000256" key="9">
    <source>
        <dbReference type="RuleBase" id="RU000688"/>
    </source>
</evidence>
<dbReference type="PANTHER" id="PTHR24248:SF187">
    <property type="entry name" value="OCTOPAMINE RECEPTOR BETA-2R"/>
    <property type="match status" value="1"/>
</dbReference>
<dbReference type="PANTHER" id="PTHR24248">
    <property type="entry name" value="ADRENERGIC RECEPTOR-RELATED G-PROTEIN COUPLED RECEPTOR"/>
    <property type="match status" value="1"/>
</dbReference>
<accession>A0A2S1WM28</accession>
<dbReference type="GO" id="GO:0005886">
    <property type="term" value="C:plasma membrane"/>
    <property type="evidence" value="ECO:0007669"/>
    <property type="project" value="UniProtKB-SubCell"/>
</dbReference>
<evidence type="ECO:0000313" key="12">
    <source>
        <dbReference type="EMBL" id="AWJ68170.1"/>
    </source>
</evidence>
<feature type="transmembrane region" description="Helical" evidence="10">
    <location>
        <begin position="222"/>
        <end position="244"/>
    </location>
</feature>
<feature type="transmembrane region" description="Helical" evidence="10">
    <location>
        <begin position="328"/>
        <end position="347"/>
    </location>
</feature>
<dbReference type="GO" id="GO:0043410">
    <property type="term" value="P:positive regulation of MAPK cascade"/>
    <property type="evidence" value="ECO:0007669"/>
    <property type="project" value="TreeGrafter"/>
</dbReference>
<evidence type="ECO:0000256" key="8">
    <source>
        <dbReference type="ARBA" id="ARBA00023224"/>
    </source>
</evidence>
<dbReference type="Pfam" id="PF00001">
    <property type="entry name" value="7tm_1"/>
    <property type="match status" value="1"/>
</dbReference>
<sequence length="420" mass="46872">MSSTGDQNNLSLSANVSRPCVEFGVADDTWFLLGLDQIIIAIVLCVFIITAVAGNILVIVAILTDRNLRKAGNYFLVSLAMADTFVACFVMTFAMINDVLGKWSFGPSFCKIWMSADVMCSTASILNLCAVSLDRYLHIRSPLHYDAWVDHFRVLFVVAVIWVMSALISFLPIQLDWHKLGLSDLNLNSDISTSGVQPSQDITTSHFYAEPEGVCQLELNPVYAVVSSTISFYLPCLAMTLIYYRLLQYARRHVTHIKMTTKFSSSATQVQQCGTSTTTTSLYKTSDHKAAITLGIIMGVFLVCWVPFFTVNVVGAFCRCVPPLVFGVFTWLGYVNSTMNPVIYGVFNRQFRDAFKKVLSTFMVRICGRKYRHHEGAMPMQNFTPPNRSCQLEDRLEANHLGVSSSVSNNRLNLPTAMKK</sequence>
<feature type="transmembrane region" description="Helical" evidence="10">
    <location>
        <begin position="38"/>
        <end position="63"/>
    </location>
</feature>
<reference evidence="12" key="1">
    <citation type="submission" date="2018-02" db="EMBL/GenBank/DDBJ databases">
        <title>Hirudo verbana central nervous system transcriptome analysis of ion channel and receptor content.</title>
        <authorList>
            <person name="Northcutt A.J."/>
            <person name="Schulz D.J."/>
            <person name="Mesce K.A."/>
        </authorList>
    </citation>
    <scope>NUCLEOTIDE SEQUENCE</scope>
</reference>
<dbReference type="GO" id="GO:0004989">
    <property type="term" value="F:octopamine receptor activity"/>
    <property type="evidence" value="ECO:0007669"/>
    <property type="project" value="TreeGrafter"/>
</dbReference>
<dbReference type="EMBL" id="MG973317">
    <property type="protein sequence ID" value="AWJ68170.1"/>
    <property type="molecule type" value="mRNA"/>
</dbReference>
<feature type="transmembrane region" description="Helical" evidence="10">
    <location>
        <begin position="112"/>
        <end position="133"/>
    </location>
</feature>
<evidence type="ECO:0000256" key="3">
    <source>
        <dbReference type="ARBA" id="ARBA00022692"/>
    </source>
</evidence>
<evidence type="ECO:0000259" key="11">
    <source>
        <dbReference type="PROSITE" id="PS50262"/>
    </source>
</evidence>
<evidence type="ECO:0000256" key="4">
    <source>
        <dbReference type="ARBA" id="ARBA00022989"/>
    </source>
</evidence>
<keyword evidence="5 9" id="KW-0297">G-protein coupled receptor</keyword>
<dbReference type="SUPFAM" id="SSF81321">
    <property type="entry name" value="Family A G protein-coupled receptor-like"/>
    <property type="match status" value="1"/>
</dbReference>
<dbReference type="Gene3D" id="1.20.1070.10">
    <property type="entry name" value="Rhodopsin 7-helix transmembrane proteins"/>
    <property type="match status" value="1"/>
</dbReference>
<keyword evidence="2" id="KW-1003">Cell membrane</keyword>
<feature type="domain" description="G-protein coupled receptors family 1 profile" evidence="11">
    <location>
        <begin position="54"/>
        <end position="344"/>
    </location>
</feature>
<dbReference type="FunFam" id="1.20.1070.10:FF:000260">
    <property type="entry name" value="Dopamine receptor 1"/>
    <property type="match status" value="1"/>
</dbReference>